<evidence type="ECO:0000313" key="3">
    <source>
        <dbReference type="EMBL" id="OHT11245.1"/>
    </source>
</evidence>
<evidence type="ECO:0000313" key="4">
    <source>
        <dbReference type="Proteomes" id="UP000179807"/>
    </source>
</evidence>
<dbReference type="Gene3D" id="1.10.472.80">
    <property type="entry name" value="Ypt/Rab-GAP domain of gyp1p, domain 3"/>
    <property type="match status" value="1"/>
</dbReference>
<dbReference type="GeneID" id="94824674"/>
<feature type="compositionally biased region" description="Polar residues" evidence="1">
    <location>
        <begin position="220"/>
        <end position="261"/>
    </location>
</feature>
<sequence length="700" mass="80726">MFDLEEVISIWKDVYIEISPTNVAEGTLRMVRWNSSIFFHWIPSNTENKDSFDINPGHLSVIIELHQVDTISIEKSELDYGVIEFFFKDFSTFPPLIFQNYGNLAVSHLVQFIVDNNLGSYFNGKKHLISITSTSSPIHNTPENTISSTRFNTLVTHWRVLDRLGVHEIRRLPKPVSASDFEKFEFKNNNNSIHSNSESEENAHQVDSNLSNEKSRNSLHHSNNVNRSNSASCANFHNKPSNVTRSNSVNHNSFNHPNSDIKTQKDDKMQKLKEMCYKNGIQPELRCKIWPKFLNIIDYDYCSVIHSNLTNYQKKSFETMTNCINSNTEWVKTYKRGDKFVQFLRDILISYALFNPAIAYPEGLCEILIVLTDVFIKNFDENEDIVEMQDDRNLTFNEARSYMFGIFCSFIDKNGHYKIFLENQITPSNIDTIDNSLTTTSTSSTLTDSSSVYSSVSYSSSHPLLATASSPSFASYSALSTSSGLKTKSNSGFINDHKDINHSLDELSSEINNELNNEMTNETNYEMSSHANRCIKNHNNNILNDSIPEYDLFIEKLFGIIEAIDKPVSEKLDFYELKNFIFICRSIYLLYARDFNKEKLLRLWDSFIASDNDDNFPLFFHASTCLMLFNPMFMQNRKNIGEIVQAADTLKKELDVNVILKMTHNLIKEIKETKGKEWIFMQSVAETKYLDYIPSYIHFQ</sequence>
<dbReference type="VEuPathDB" id="TrichDB:TRFO_01211"/>
<dbReference type="Pfam" id="PF00566">
    <property type="entry name" value="RabGAP-TBC"/>
    <property type="match status" value="2"/>
</dbReference>
<evidence type="ECO:0000259" key="2">
    <source>
        <dbReference type="PROSITE" id="PS50086"/>
    </source>
</evidence>
<keyword evidence="4" id="KW-1185">Reference proteome</keyword>
<dbReference type="InterPro" id="IPR035969">
    <property type="entry name" value="Rab-GAP_TBC_sf"/>
</dbReference>
<accession>A0A1J4KP92</accession>
<feature type="domain" description="Rab-GAP TBC" evidence="2">
    <location>
        <begin position="280"/>
        <end position="611"/>
    </location>
</feature>
<dbReference type="SMART" id="SM00164">
    <property type="entry name" value="TBC"/>
    <property type="match status" value="1"/>
</dbReference>
<protein>
    <recommendedName>
        <fullName evidence="2">Rab-GAP TBC domain-containing protein</fullName>
    </recommendedName>
</protein>
<feature type="region of interest" description="Disordered" evidence="1">
    <location>
        <begin position="191"/>
        <end position="265"/>
    </location>
</feature>
<dbReference type="Proteomes" id="UP000179807">
    <property type="component" value="Unassembled WGS sequence"/>
</dbReference>
<dbReference type="SUPFAM" id="SSF47923">
    <property type="entry name" value="Ypt/Rab-GAP domain of gyp1p"/>
    <property type="match status" value="2"/>
</dbReference>
<comment type="caution">
    <text evidence="3">The sequence shown here is derived from an EMBL/GenBank/DDBJ whole genome shotgun (WGS) entry which is preliminary data.</text>
</comment>
<gene>
    <name evidence="3" type="ORF">TRFO_01211</name>
</gene>
<dbReference type="RefSeq" id="XP_068364381.1">
    <property type="nucleotide sequence ID" value="XM_068489970.1"/>
</dbReference>
<proteinExistence type="predicted"/>
<dbReference type="AlphaFoldDB" id="A0A1J4KP92"/>
<name>A0A1J4KP92_9EUKA</name>
<reference evidence="3" key="1">
    <citation type="submission" date="2016-10" db="EMBL/GenBank/DDBJ databases">
        <authorList>
            <person name="Benchimol M."/>
            <person name="Almeida L.G."/>
            <person name="Vasconcelos A.T."/>
            <person name="Perreira-Neves A."/>
            <person name="Rosa I.A."/>
            <person name="Tasca T."/>
            <person name="Bogo M.R."/>
            <person name="de Souza W."/>
        </authorList>
    </citation>
    <scope>NUCLEOTIDE SEQUENCE [LARGE SCALE GENOMIC DNA]</scope>
    <source>
        <strain evidence="3">K</strain>
    </source>
</reference>
<dbReference type="EMBL" id="MLAK01000593">
    <property type="protein sequence ID" value="OHT11245.1"/>
    <property type="molecule type" value="Genomic_DNA"/>
</dbReference>
<dbReference type="PROSITE" id="PS50086">
    <property type="entry name" value="TBC_RABGAP"/>
    <property type="match status" value="1"/>
</dbReference>
<organism evidence="3 4">
    <name type="scientific">Tritrichomonas foetus</name>
    <dbReference type="NCBI Taxonomy" id="1144522"/>
    <lineage>
        <taxon>Eukaryota</taxon>
        <taxon>Metamonada</taxon>
        <taxon>Parabasalia</taxon>
        <taxon>Tritrichomonadida</taxon>
        <taxon>Tritrichomonadidae</taxon>
        <taxon>Tritrichomonas</taxon>
    </lineage>
</organism>
<evidence type="ECO:0000256" key="1">
    <source>
        <dbReference type="SAM" id="MobiDB-lite"/>
    </source>
</evidence>
<dbReference type="InterPro" id="IPR000195">
    <property type="entry name" value="Rab-GAP-TBC_dom"/>
</dbReference>